<dbReference type="EMBL" id="CM031813">
    <property type="protein sequence ID" value="KAG6654593.1"/>
    <property type="molecule type" value="Genomic_DNA"/>
</dbReference>
<evidence type="ECO:0000313" key="7">
    <source>
        <dbReference type="EMBL" id="KAG6654593.1"/>
    </source>
</evidence>
<dbReference type="Proteomes" id="UP000811609">
    <property type="component" value="Chromosome 5"/>
</dbReference>
<accession>A0A8T1QJR4</accession>
<dbReference type="GO" id="GO:0008270">
    <property type="term" value="F:zinc ion binding"/>
    <property type="evidence" value="ECO:0007669"/>
    <property type="project" value="UniProtKB-KW"/>
</dbReference>
<keyword evidence="2 4" id="KW-0863">Zinc-finger</keyword>
<evidence type="ECO:0000256" key="1">
    <source>
        <dbReference type="ARBA" id="ARBA00022723"/>
    </source>
</evidence>
<protein>
    <recommendedName>
        <fullName evidence="6">GRF-type domain-containing protein</fullName>
    </recommendedName>
</protein>
<reference evidence="7" key="1">
    <citation type="submission" date="2020-12" db="EMBL/GenBank/DDBJ databases">
        <title>WGS assembly of Carya illinoinensis cv. Pawnee.</title>
        <authorList>
            <person name="Platts A."/>
            <person name="Shu S."/>
            <person name="Wright S."/>
            <person name="Barry K."/>
            <person name="Edger P."/>
            <person name="Pires J.C."/>
            <person name="Schmutz J."/>
        </authorList>
    </citation>
    <scope>NUCLEOTIDE SEQUENCE</scope>
    <source>
        <tissue evidence="7">Leaf</tissue>
    </source>
</reference>
<sequence>MASSQSSSSVINCDEIESPSCWCGLKSPLKISHTYKNPGRKFYACPKYYTLEPRCQFFIWEDIFQSVVRENINKTRENELRKREDALLLREYEAQIEKDKLVEREQMLNKQEGELGRRIVENRIGRIFLCLFWIVSLVIVWF</sequence>
<comment type="caution">
    <text evidence="7">The sequence shown here is derived from an EMBL/GenBank/DDBJ whole genome shotgun (WGS) entry which is preliminary data.</text>
</comment>
<keyword evidence="5" id="KW-0472">Membrane</keyword>
<evidence type="ECO:0000313" key="8">
    <source>
        <dbReference type="Proteomes" id="UP000811609"/>
    </source>
</evidence>
<evidence type="ECO:0000256" key="5">
    <source>
        <dbReference type="SAM" id="Phobius"/>
    </source>
</evidence>
<feature type="transmembrane region" description="Helical" evidence="5">
    <location>
        <begin position="124"/>
        <end position="141"/>
    </location>
</feature>
<organism evidence="7 8">
    <name type="scientific">Carya illinoinensis</name>
    <name type="common">Pecan</name>
    <dbReference type="NCBI Taxonomy" id="32201"/>
    <lineage>
        <taxon>Eukaryota</taxon>
        <taxon>Viridiplantae</taxon>
        <taxon>Streptophyta</taxon>
        <taxon>Embryophyta</taxon>
        <taxon>Tracheophyta</taxon>
        <taxon>Spermatophyta</taxon>
        <taxon>Magnoliopsida</taxon>
        <taxon>eudicotyledons</taxon>
        <taxon>Gunneridae</taxon>
        <taxon>Pentapetalae</taxon>
        <taxon>rosids</taxon>
        <taxon>fabids</taxon>
        <taxon>Fagales</taxon>
        <taxon>Juglandaceae</taxon>
        <taxon>Carya</taxon>
    </lineage>
</organism>
<keyword evidence="3" id="KW-0862">Zinc</keyword>
<dbReference type="PROSITE" id="PS51999">
    <property type="entry name" value="ZF_GRF"/>
    <property type="match status" value="1"/>
</dbReference>
<name>A0A8T1QJR4_CARIL</name>
<keyword evidence="1" id="KW-0479">Metal-binding</keyword>
<dbReference type="AlphaFoldDB" id="A0A8T1QJR4"/>
<dbReference type="PANTHER" id="PTHR33248">
    <property type="entry name" value="ZINC ION-BINDING PROTEIN"/>
    <property type="match status" value="1"/>
</dbReference>
<keyword evidence="5" id="KW-1133">Transmembrane helix</keyword>
<keyword evidence="8" id="KW-1185">Reference proteome</keyword>
<evidence type="ECO:0000256" key="3">
    <source>
        <dbReference type="ARBA" id="ARBA00022833"/>
    </source>
</evidence>
<evidence type="ECO:0000256" key="4">
    <source>
        <dbReference type="PROSITE-ProRule" id="PRU01343"/>
    </source>
</evidence>
<evidence type="ECO:0000256" key="2">
    <source>
        <dbReference type="ARBA" id="ARBA00022771"/>
    </source>
</evidence>
<feature type="domain" description="GRF-type" evidence="6">
    <location>
        <begin position="21"/>
        <end position="64"/>
    </location>
</feature>
<dbReference type="Pfam" id="PF06839">
    <property type="entry name" value="Zn_ribbon_GRF"/>
    <property type="match status" value="1"/>
</dbReference>
<proteinExistence type="predicted"/>
<evidence type="ECO:0000259" key="6">
    <source>
        <dbReference type="PROSITE" id="PS51999"/>
    </source>
</evidence>
<gene>
    <name evidence="7" type="ORF">CIPAW_05G156600</name>
</gene>
<dbReference type="InterPro" id="IPR010666">
    <property type="entry name" value="Znf_GRF"/>
</dbReference>
<keyword evidence="5" id="KW-0812">Transmembrane</keyword>